<evidence type="ECO:0000313" key="1">
    <source>
        <dbReference type="EMBL" id="CAG6513960.1"/>
    </source>
</evidence>
<accession>A0A8D8GNI0</accession>
<dbReference type="EMBL" id="HBUE01168831">
    <property type="protein sequence ID" value="CAG6513960.1"/>
    <property type="molecule type" value="Transcribed_RNA"/>
</dbReference>
<name>A0A8D8GNI0_CULPI</name>
<protein>
    <submittedName>
        <fullName evidence="1">(northern house mosquito) hypothetical protein</fullName>
    </submittedName>
</protein>
<dbReference type="EMBL" id="HBUE01274196">
    <property type="protein sequence ID" value="CAG6565441.1"/>
    <property type="molecule type" value="Transcribed_RNA"/>
</dbReference>
<dbReference type="AlphaFoldDB" id="A0A8D8GNI0"/>
<proteinExistence type="predicted"/>
<sequence>MARLVGSKHLLYLIERPFELVQSLHESSVVLATRFVCLDVHERPFRPWRIGIVVLSVCCNGFRLIPYLLLLFADRPVSGARWDSHVFSSRKHLCAVVLRQNSTVPITIAILF</sequence>
<organism evidence="1">
    <name type="scientific">Culex pipiens</name>
    <name type="common">House mosquito</name>
    <dbReference type="NCBI Taxonomy" id="7175"/>
    <lineage>
        <taxon>Eukaryota</taxon>
        <taxon>Metazoa</taxon>
        <taxon>Ecdysozoa</taxon>
        <taxon>Arthropoda</taxon>
        <taxon>Hexapoda</taxon>
        <taxon>Insecta</taxon>
        <taxon>Pterygota</taxon>
        <taxon>Neoptera</taxon>
        <taxon>Endopterygota</taxon>
        <taxon>Diptera</taxon>
        <taxon>Nematocera</taxon>
        <taxon>Culicoidea</taxon>
        <taxon>Culicidae</taxon>
        <taxon>Culicinae</taxon>
        <taxon>Culicini</taxon>
        <taxon>Culex</taxon>
        <taxon>Culex</taxon>
    </lineage>
</organism>
<reference evidence="1" key="1">
    <citation type="submission" date="2021-05" db="EMBL/GenBank/DDBJ databases">
        <authorList>
            <person name="Alioto T."/>
            <person name="Alioto T."/>
            <person name="Gomez Garrido J."/>
        </authorList>
    </citation>
    <scope>NUCLEOTIDE SEQUENCE</scope>
</reference>